<evidence type="ECO:0000313" key="5">
    <source>
        <dbReference type="EMBL" id="CAD9296867.1"/>
    </source>
</evidence>
<evidence type="ECO:0000256" key="1">
    <source>
        <dbReference type="ARBA" id="ARBA00009219"/>
    </source>
</evidence>
<proteinExistence type="inferred from homology"/>
<dbReference type="AlphaFoldDB" id="A0A7S1VE34"/>
<dbReference type="InterPro" id="IPR036291">
    <property type="entry name" value="NAD(P)-bd_dom_sf"/>
</dbReference>
<protein>
    <recommendedName>
        <fullName evidence="4">3-beta hydroxysteroid dehydrogenase/isomerase domain-containing protein</fullName>
    </recommendedName>
</protein>
<dbReference type="GO" id="GO:0006694">
    <property type="term" value="P:steroid biosynthetic process"/>
    <property type="evidence" value="ECO:0007669"/>
    <property type="project" value="InterPro"/>
</dbReference>
<evidence type="ECO:0000256" key="3">
    <source>
        <dbReference type="RuleBase" id="RU004475"/>
    </source>
</evidence>
<dbReference type="InterPro" id="IPR002225">
    <property type="entry name" value="3Beta_OHSteriod_DH/Estase"/>
</dbReference>
<evidence type="ECO:0000259" key="4">
    <source>
        <dbReference type="Pfam" id="PF01073"/>
    </source>
</evidence>
<evidence type="ECO:0000256" key="2">
    <source>
        <dbReference type="ARBA" id="ARBA00023002"/>
    </source>
</evidence>
<dbReference type="EMBL" id="HBGL01007966">
    <property type="protein sequence ID" value="CAD9296867.1"/>
    <property type="molecule type" value="Transcribed_RNA"/>
</dbReference>
<sequence>MRVLVTGSSGFLGKHLVSDLLDANYEVTAFDLRHCDWPHKDALAKGRLVLCQGDITSEADCVKAVAGCQAVIHSASPSHHAPTAVLQLVNVQGTRLLLQAAKADKGCRAFVYTSSSSVIFSGDDTLNADESWKILTTKDRHGVLDGYSASKAEAEIEVIAADCAELRTTAIRPAALFGPEDTVMFPRLIAQCKSGRFKYMIGDGTNLFDWTYVKNVTHSLMLALAKITSSSKADVDAVAGEAFHITNDEPQPFWAQPIALATGLGYPAPTTKLPVWLIATVMEVLAVIFALINPLYTTLTGKPPLAPPLASHEVRYMGINRTYNITKAKTVLGYEPQYTMRQGWDATIEWATKQGHHAKDQQR</sequence>
<accession>A0A7S1VE34</accession>
<dbReference type="PANTHER" id="PTHR43245">
    <property type="entry name" value="BIFUNCTIONAL POLYMYXIN RESISTANCE PROTEIN ARNA"/>
    <property type="match status" value="1"/>
</dbReference>
<name>A0A7S1VE34_9EUKA</name>
<dbReference type="GO" id="GO:0016616">
    <property type="term" value="F:oxidoreductase activity, acting on the CH-OH group of donors, NAD or NADP as acceptor"/>
    <property type="evidence" value="ECO:0007669"/>
    <property type="project" value="InterPro"/>
</dbReference>
<dbReference type="PANTHER" id="PTHR43245:SF51">
    <property type="entry name" value="SHORT CHAIN DEHYDROGENASE_REDUCTASE FAMILY 42E, MEMBER 2"/>
    <property type="match status" value="1"/>
</dbReference>
<keyword evidence="3" id="KW-1133">Transmembrane helix</keyword>
<dbReference type="Gene3D" id="3.40.50.720">
    <property type="entry name" value="NAD(P)-binding Rossmann-like Domain"/>
    <property type="match status" value="1"/>
</dbReference>
<keyword evidence="3" id="KW-0472">Membrane</keyword>
<reference evidence="5" key="1">
    <citation type="submission" date="2021-01" db="EMBL/GenBank/DDBJ databases">
        <authorList>
            <person name="Corre E."/>
            <person name="Pelletier E."/>
            <person name="Niang G."/>
            <person name="Scheremetjew M."/>
            <person name="Finn R."/>
            <person name="Kale V."/>
            <person name="Holt S."/>
            <person name="Cochrane G."/>
            <person name="Meng A."/>
            <person name="Brown T."/>
            <person name="Cohen L."/>
        </authorList>
    </citation>
    <scope>NUCLEOTIDE SEQUENCE</scope>
    <source>
        <strain evidence="5">ATCC 50979</strain>
    </source>
</reference>
<feature type="transmembrane region" description="Helical" evidence="3">
    <location>
        <begin position="273"/>
        <end position="292"/>
    </location>
</feature>
<dbReference type="InterPro" id="IPR050177">
    <property type="entry name" value="Lipid_A_modif_metabolic_enz"/>
</dbReference>
<feature type="domain" description="3-beta hydroxysteroid dehydrogenase/isomerase" evidence="4">
    <location>
        <begin position="4"/>
        <end position="274"/>
    </location>
</feature>
<dbReference type="SUPFAM" id="SSF51735">
    <property type="entry name" value="NAD(P)-binding Rossmann-fold domains"/>
    <property type="match status" value="1"/>
</dbReference>
<keyword evidence="3" id="KW-0812">Transmembrane</keyword>
<comment type="similarity">
    <text evidence="1 3">Belongs to the 3-beta-HSD family.</text>
</comment>
<organism evidence="5">
    <name type="scientific">Sexangularia sp. CB-2014</name>
    <dbReference type="NCBI Taxonomy" id="1486929"/>
    <lineage>
        <taxon>Eukaryota</taxon>
        <taxon>Amoebozoa</taxon>
        <taxon>Tubulinea</taxon>
        <taxon>Elardia</taxon>
        <taxon>Arcellinida</taxon>
        <taxon>Arcellinida incertae sedis</taxon>
        <taxon>Sexangularia</taxon>
    </lineage>
</organism>
<dbReference type="Pfam" id="PF01073">
    <property type="entry name" value="3Beta_HSD"/>
    <property type="match status" value="1"/>
</dbReference>
<gene>
    <name evidence="5" type="ORF">SSP0437_LOCUS6143</name>
</gene>
<keyword evidence="2 3" id="KW-0560">Oxidoreductase</keyword>